<protein>
    <submittedName>
        <fullName evidence="2">Uncharacterized protein</fullName>
    </submittedName>
</protein>
<gene>
    <name evidence="2" type="ORF">M8C21_000172</name>
</gene>
<feature type="compositionally biased region" description="Polar residues" evidence="1">
    <location>
        <begin position="42"/>
        <end position="52"/>
    </location>
</feature>
<sequence>MMMKKRLLLQGLNFLCSRPSINHKANPNYYKLCFFTPHSFYTSKPDSSSENPNSRHFDNPSDVDDDVTREELKAQIDKFYKGDFEAIPTIFESILKRKLAGKHQDSDDELMNEFRQAQPDVVDIHQHFDSTSNSDSDSD</sequence>
<reference evidence="2" key="1">
    <citation type="submission" date="2022-06" db="EMBL/GenBank/DDBJ databases">
        <title>Uncovering the hologenomic basis of an extraordinary plant invasion.</title>
        <authorList>
            <person name="Bieker V.C."/>
            <person name="Martin M.D."/>
            <person name="Gilbert T."/>
            <person name="Hodgins K."/>
            <person name="Battlay P."/>
            <person name="Petersen B."/>
            <person name="Wilson J."/>
        </authorList>
    </citation>
    <scope>NUCLEOTIDE SEQUENCE</scope>
    <source>
        <strain evidence="2">AA19_3_7</strain>
        <tissue evidence="2">Leaf</tissue>
    </source>
</reference>
<dbReference type="EMBL" id="JAMZMK010007805">
    <property type="protein sequence ID" value="KAI7743147.1"/>
    <property type="molecule type" value="Genomic_DNA"/>
</dbReference>
<accession>A0AAD5CJS7</accession>
<evidence type="ECO:0000256" key="1">
    <source>
        <dbReference type="SAM" id="MobiDB-lite"/>
    </source>
</evidence>
<evidence type="ECO:0000313" key="3">
    <source>
        <dbReference type="Proteomes" id="UP001206925"/>
    </source>
</evidence>
<comment type="caution">
    <text evidence="2">The sequence shown here is derived from an EMBL/GenBank/DDBJ whole genome shotgun (WGS) entry which is preliminary data.</text>
</comment>
<dbReference type="AlphaFoldDB" id="A0AAD5CJS7"/>
<name>A0AAD5CJS7_AMBAR</name>
<organism evidence="2 3">
    <name type="scientific">Ambrosia artemisiifolia</name>
    <name type="common">Common ragweed</name>
    <dbReference type="NCBI Taxonomy" id="4212"/>
    <lineage>
        <taxon>Eukaryota</taxon>
        <taxon>Viridiplantae</taxon>
        <taxon>Streptophyta</taxon>
        <taxon>Embryophyta</taxon>
        <taxon>Tracheophyta</taxon>
        <taxon>Spermatophyta</taxon>
        <taxon>Magnoliopsida</taxon>
        <taxon>eudicotyledons</taxon>
        <taxon>Gunneridae</taxon>
        <taxon>Pentapetalae</taxon>
        <taxon>asterids</taxon>
        <taxon>campanulids</taxon>
        <taxon>Asterales</taxon>
        <taxon>Asteraceae</taxon>
        <taxon>Asteroideae</taxon>
        <taxon>Heliantheae alliance</taxon>
        <taxon>Heliantheae</taxon>
        <taxon>Ambrosia</taxon>
    </lineage>
</organism>
<feature type="region of interest" description="Disordered" evidence="1">
    <location>
        <begin position="42"/>
        <end position="68"/>
    </location>
</feature>
<proteinExistence type="predicted"/>
<dbReference type="Proteomes" id="UP001206925">
    <property type="component" value="Unassembled WGS sequence"/>
</dbReference>
<evidence type="ECO:0000313" key="2">
    <source>
        <dbReference type="EMBL" id="KAI7743147.1"/>
    </source>
</evidence>
<keyword evidence="3" id="KW-1185">Reference proteome</keyword>
<feature type="compositionally biased region" description="Low complexity" evidence="1">
    <location>
        <begin position="129"/>
        <end position="139"/>
    </location>
</feature>
<feature type="region of interest" description="Disordered" evidence="1">
    <location>
        <begin position="105"/>
        <end position="139"/>
    </location>
</feature>